<dbReference type="PROSITE" id="PS51935">
    <property type="entry name" value="NLPC_P60"/>
    <property type="match status" value="1"/>
</dbReference>
<gene>
    <name evidence="7" type="ORF">ACFOWE_15765</name>
</gene>
<keyword evidence="5" id="KW-0732">Signal</keyword>
<evidence type="ECO:0000259" key="6">
    <source>
        <dbReference type="PROSITE" id="PS51935"/>
    </source>
</evidence>
<dbReference type="Pfam" id="PF00877">
    <property type="entry name" value="NLPC_P60"/>
    <property type="match status" value="1"/>
</dbReference>
<keyword evidence="8" id="KW-1185">Reference proteome</keyword>
<accession>A0ABV8I6P9</accession>
<keyword evidence="4" id="KW-0788">Thiol protease</keyword>
<dbReference type="SUPFAM" id="SSF54001">
    <property type="entry name" value="Cysteine proteinases"/>
    <property type="match status" value="1"/>
</dbReference>
<evidence type="ECO:0000256" key="4">
    <source>
        <dbReference type="ARBA" id="ARBA00022807"/>
    </source>
</evidence>
<feature type="domain" description="NlpC/P60" evidence="6">
    <location>
        <begin position="74"/>
        <end position="192"/>
    </location>
</feature>
<evidence type="ECO:0000256" key="3">
    <source>
        <dbReference type="ARBA" id="ARBA00022801"/>
    </source>
</evidence>
<keyword evidence="2" id="KW-0645">Protease</keyword>
<evidence type="ECO:0000313" key="8">
    <source>
        <dbReference type="Proteomes" id="UP001595850"/>
    </source>
</evidence>
<comment type="caution">
    <text evidence="7">The sequence shown here is derived from an EMBL/GenBank/DDBJ whole genome shotgun (WGS) entry which is preliminary data.</text>
</comment>
<evidence type="ECO:0000313" key="7">
    <source>
        <dbReference type="EMBL" id="MFC4059762.1"/>
    </source>
</evidence>
<evidence type="ECO:0000256" key="1">
    <source>
        <dbReference type="ARBA" id="ARBA00007074"/>
    </source>
</evidence>
<proteinExistence type="inferred from homology"/>
<protein>
    <submittedName>
        <fullName evidence="7">C40 family peptidase</fullName>
    </submittedName>
</protein>
<dbReference type="PANTHER" id="PTHR47053">
    <property type="entry name" value="MUREIN DD-ENDOPEPTIDASE MEPH-RELATED"/>
    <property type="match status" value="1"/>
</dbReference>
<dbReference type="EMBL" id="JBHSBM010000017">
    <property type="protein sequence ID" value="MFC4059762.1"/>
    <property type="molecule type" value="Genomic_DNA"/>
</dbReference>
<comment type="similarity">
    <text evidence="1">Belongs to the peptidase C40 family.</text>
</comment>
<sequence>MGGFALTLTASAGMVALDSAPAGAATGGAAAAGSGALVAGPVAPRTAGPVAVRMAGPVTTRVVKAKVSKAAQQRVRAAKAVSVAKQQVGDPYRWGATGPGAFDCSGLAQYSWRKAGVKLPRITHSQYRAVRKKVSWSSLRPGDLLFFYGKGHVGIYVGAGRMVHAPSSGKSVRIVRLKGYYRNSFAGAVRPGA</sequence>
<dbReference type="InterPro" id="IPR038765">
    <property type="entry name" value="Papain-like_cys_pep_sf"/>
</dbReference>
<reference evidence="8" key="1">
    <citation type="journal article" date="2019" name="Int. J. Syst. Evol. Microbiol.">
        <title>The Global Catalogue of Microorganisms (GCM) 10K type strain sequencing project: providing services to taxonomists for standard genome sequencing and annotation.</title>
        <authorList>
            <consortium name="The Broad Institute Genomics Platform"/>
            <consortium name="The Broad Institute Genome Sequencing Center for Infectious Disease"/>
            <person name="Wu L."/>
            <person name="Ma J."/>
        </authorList>
    </citation>
    <scope>NUCLEOTIDE SEQUENCE [LARGE SCALE GENOMIC DNA]</scope>
    <source>
        <strain evidence="8">TBRC 4489</strain>
    </source>
</reference>
<dbReference type="RefSeq" id="WP_377288327.1">
    <property type="nucleotide sequence ID" value="NZ_JBHSBM010000017.1"/>
</dbReference>
<feature type="chain" id="PRO_5046949436" evidence="5">
    <location>
        <begin position="25"/>
        <end position="193"/>
    </location>
</feature>
<dbReference type="PANTHER" id="PTHR47053:SF1">
    <property type="entry name" value="MUREIN DD-ENDOPEPTIDASE MEPH-RELATED"/>
    <property type="match status" value="1"/>
</dbReference>
<feature type="signal peptide" evidence="5">
    <location>
        <begin position="1"/>
        <end position="24"/>
    </location>
</feature>
<dbReference type="Gene3D" id="3.90.1720.10">
    <property type="entry name" value="endopeptidase domain like (from Nostoc punctiforme)"/>
    <property type="match status" value="1"/>
</dbReference>
<dbReference type="InterPro" id="IPR000064">
    <property type="entry name" value="NLP_P60_dom"/>
</dbReference>
<evidence type="ECO:0000256" key="5">
    <source>
        <dbReference type="SAM" id="SignalP"/>
    </source>
</evidence>
<dbReference type="Proteomes" id="UP001595850">
    <property type="component" value="Unassembled WGS sequence"/>
</dbReference>
<organism evidence="7 8">
    <name type="scientific">Planomonospora corallina</name>
    <dbReference type="NCBI Taxonomy" id="1806052"/>
    <lineage>
        <taxon>Bacteria</taxon>
        <taxon>Bacillati</taxon>
        <taxon>Actinomycetota</taxon>
        <taxon>Actinomycetes</taxon>
        <taxon>Streptosporangiales</taxon>
        <taxon>Streptosporangiaceae</taxon>
        <taxon>Planomonospora</taxon>
    </lineage>
</organism>
<evidence type="ECO:0000256" key="2">
    <source>
        <dbReference type="ARBA" id="ARBA00022670"/>
    </source>
</evidence>
<dbReference type="InterPro" id="IPR051202">
    <property type="entry name" value="Peptidase_C40"/>
</dbReference>
<keyword evidence="3" id="KW-0378">Hydrolase</keyword>
<name>A0ABV8I6P9_9ACTN</name>